<dbReference type="EMBL" id="JPRF03000001">
    <property type="protein sequence ID" value="OEV39443.1"/>
    <property type="molecule type" value="Genomic_DNA"/>
</dbReference>
<dbReference type="OrthoDB" id="4298888at2"/>
<dbReference type="RefSeq" id="WP_030285944.1">
    <property type="nucleotide sequence ID" value="NZ_JBIWMM010000008.1"/>
</dbReference>
<dbReference type="AlphaFoldDB" id="A0A1E7NG22"/>
<evidence type="ECO:0000313" key="2">
    <source>
        <dbReference type="Proteomes" id="UP000037395"/>
    </source>
</evidence>
<keyword evidence="2" id="KW-1185">Reference proteome</keyword>
<gene>
    <name evidence="1" type="ORF">HS99_0001715</name>
</gene>
<dbReference type="Proteomes" id="UP000037395">
    <property type="component" value="Unassembled WGS sequence"/>
</dbReference>
<accession>A0A1E7NG22</accession>
<protein>
    <recommendedName>
        <fullName evidence="3">DUF1918 domain-containing protein</fullName>
    </recommendedName>
</protein>
<name>A0A1E7NG22_KITAU</name>
<proteinExistence type="predicted"/>
<sequence>MIISETVLFHVGDRVCIYRESFYGTVESAVVVDAPADHSLRLEFPDGHRNHLRNGHIELLAPAGR</sequence>
<organism evidence="1 2">
    <name type="scientific">Kitasatospora aureofaciens</name>
    <name type="common">Streptomyces aureofaciens</name>
    <dbReference type="NCBI Taxonomy" id="1894"/>
    <lineage>
        <taxon>Bacteria</taxon>
        <taxon>Bacillati</taxon>
        <taxon>Actinomycetota</taxon>
        <taxon>Actinomycetes</taxon>
        <taxon>Kitasatosporales</taxon>
        <taxon>Streptomycetaceae</taxon>
        <taxon>Kitasatospora</taxon>
    </lineage>
</organism>
<evidence type="ECO:0008006" key="3">
    <source>
        <dbReference type="Google" id="ProtNLM"/>
    </source>
</evidence>
<evidence type="ECO:0000313" key="1">
    <source>
        <dbReference type="EMBL" id="OEV39443.1"/>
    </source>
</evidence>
<comment type="caution">
    <text evidence="1">The sequence shown here is derived from an EMBL/GenBank/DDBJ whole genome shotgun (WGS) entry which is preliminary data.</text>
</comment>
<reference evidence="1" key="1">
    <citation type="submission" date="2016-08" db="EMBL/GenBank/DDBJ databases">
        <title>Sequencing, Assembly and Comparative Genomics of S. aureofaciens ATCC 10762.</title>
        <authorList>
            <person name="Gradnigo J.S."/>
            <person name="Johnson N."/>
            <person name="Somerville G.A."/>
        </authorList>
    </citation>
    <scope>NUCLEOTIDE SEQUENCE [LARGE SCALE GENOMIC DNA]</scope>
    <source>
        <strain evidence="1">ATCC 10762</strain>
    </source>
</reference>